<dbReference type="InterPro" id="IPR051504">
    <property type="entry name" value="Plant_metabolite_acyltrans"/>
</dbReference>
<organism evidence="3 4">
    <name type="scientific">Populus trichocarpa</name>
    <name type="common">Western balsam poplar</name>
    <name type="synonym">Populus balsamifera subsp. trichocarpa</name>
    <dbReference type="NCBI Taxonomy" id="3694"/>
    <lineage>
        <taxon>Eukaryota</taxon>
        <taxon>Viridiplantae</taxon>
        <taxon>Streptophyta</taxon>
        <taxon>Embryophyta</taxon>
        <taxon>Tracheophyta</taxon>
        <taxon>Spermatophyta</taxon>
        <taxon>Magnoliopsida</taxon>
        <taxon>eudicotyledons</taxon>
        <taxon>Gunneridae</taxon>
        <taxon>Pentapetalae</taxon>
        <taxon>rosids</taxon>
        <taxon>fabids</taxon>
        <taxon>Malpighiales</taxon>
        <taxon>Salicaceae</taxon>
        <taxon>Saliceae</taxon>
        <taxon>Populus</taxon>
    </lineage>
</organism>
<dbReference type="InterPro" id="IPR023213">
    <property type="entry name" value="CAT-like_dom_sf"/>
</dbReference>
<dbReference type="EMBL" id="CM009308">
    <property type="protein sequence ID" value="PNS91619.1"/>
    <property type="molecule type" value="Genomic_DNA"/>
</dbReference>
<keyword evidence="1" id="KW-0808">Transferase</keyword>
<keyword evidence="2" id="KW-0012">Acyltransferase</keyword>
<dbReference type="PANTHER" id="PTHR31625">
    <property type="match status" value="1"/>
</dbReference>
<gene>
    <name evidence="3" type="ORF">POPTR_019G118000</name>
</gene>
<name>A0A2K1WSX3_POPTR</name>
<dbReference type="GO" id="GO:0016747">
    <property type="term" value="F:acyltransferase activity, transferring groups other than amino-acyl groups"/>
    <property type="evidence" value="ECO:0007669"/>
    <property type="project" value="UniProtKB-ARBA"/>
</dbReference>
<dbReference type="InParanoid" id="A0A2K1WSX3"/>
<evidence type="ECO:0000313" key="3">
    <source>
        <dbReference type="EMBL" id="PNS91619.1"/>
    </source>
</evidence>
<evidence type="ECO:0000256" key="1">
    <source>
        <dbReference type="ARBA" id="ARBA00022679"/>
    </source>
</evidence>
<evidence type="ECO:0000256" key="2">
    <source>
        <dbReference type="ARBA" id="ARBA00023315"/>
    </source>
</evidence>
<sequence>MAQSHSVKVIDRVQVSPPPGSVPTTSLPLTFFDFPWHLCPPMERLFFYELPYPTLYFMHKILPSLKNSLSLALQHFFPLASNLMCPLSPHKPYILFNDGDSIPFTIVESTMDFDQIIGDQAGDVTGLHAFVPKWPPTRVTSDGKRVVPLLALQVVVFPNSGICIGTKFCHVVADGMAFNHFMKSWASIFRSRKNMACLEKSMLPSHDRSGIKDPFELDSIFSKEWWSWASSRDYNLASNHDDQLRDKVRVTFTIGQTHIERLKDLVSIQCLKNYQGQVHVSTFVVACAFIWVNMIKSQEKEASDLFDNDKVYYFVFVADCRHRLEVKLPATYFGNCLAICYVPAKKSELLGENGIIMAARAIGKKVKELESGVLVGAEKWISNWKEVSEQGRLVTVAGSPKLRAYETDFGWGRPKKTEVLHIYASGGFHLCECRDGGGGVEIGLALPQGQMDVFSGIFEQGKQNLI</sequence>
<dbReference type="Pfam" id="PF02458">
    <property type="entry name" value="Transferase"/>
    <property type="match status" value="1"/>
</dbReference>
<dbReference type="AlphaFoldDB" id="A0A2K1WSX3"/>
<proteinExistence type="predicted"/>
<keyword evidence="4" id="KW-1185">Reference proteome</keyword>
<dbReference type="STRING" id="3694.A0A2K1WSX3"/>
<protein>
    <submittedName>
        <fullName evidence="3">Uncharacterized protein</fullName>
    </submittedName>
</protein>
<reference evidence="3 4" key="1">
    <citation type="journal article" date="2006" name="Science">
        <title>The genome of black cottonwood, Populus trichocarpa (Torr. &amp; Gray).</title>
        <authorList>
            <person name="Tuskan G.A."/>
            <person name="Difazio S."/>
            <person name="Jansson S."/>
            <person name="Bohlmann J."/>
            <person name="Grigoriev I."/>
            <person name="Hellsten U."/>
            <person name="Putnam N."/>
            <person name="Ralph S."/>
            <person name="Rombauts S."/>
            <person name="Salamov A."/>
            <person name="Schein J."/>
            <person name="Sterck L."/>
            <person name="Aerts A."/>
            <person name="Bhalerao R.R."/>
            <person name="Bhalerao R.P."/>
            <person name="Blaudez D."/>
            <person name="Boerjan W."/>
            <person name="Brun A."/>
            <person name="Brunner A."/>
            <person name="Busov V."/>
            <person name="Campbell M."/>
            <person name="Carlson J."/>
            <person name="Chalot M."/>
            <person name="Chapman J."/>
            <person name="Chen G.L."/>
            <person name="Cooper D."/>
            <person name="Coutinho P.M."/>
            <person name="Couturier J."/>
            <person name="Covert S."/>
            <person name="Cronk Q."/>
            <person name="Cunningham R."/>
            <person name="Davis J."/>
            <person name="Degroeve S."/>
            <person name="Dejardin A."/>
            <person name="Depamphilis C."/>
            <person name="Detter J."/>
            <person name="Dirks B."/>
            <person name="Dubchak I."/>
            <person name="Duplessis S."/>
            <person name="Ehlting J."/>
            <person name="Ellis B."/>
            <person name="Gendler K."/>
            <person name="Goodstein D."/>
            <person name="Gribskov M."/>
            <person name="Grimwood J."/>
            <person name="Groover A."/>
            <person name="Gunter L."/>
            <person name="Hamberger B."/>
            <person name="Heinze B."/>
            <person name="Helariutta Y."/>
            <person name="Henrissat B."/>
            <person name="Holligan D."/>
            <person name="Holt R."/>
            <person name="Huang W."/>
            <person name="Islam-Faridi N."/>
            <person name="Jones S."/>
            <person name="Jones-Rhoades M."/>
            <person name="Jorgensen R."/>
            <person name="Joshi C."/>
            <person name="Kangasjarvi J."/>
            <person name="Karlsson J."/>
            <person name="Kelleher C."/>
            <person name="Kirkpatrick R."/>
            <person name="Kirst M."/>
            <person name="Kohler A."/>
            <person name="Kalluri U."/>
            <person name="Larimer F."/>
            <person name="Leebens-Mack J."/>
            <person name="Leple J.C."/>
            <person name="Locascio P."/>
            <person name="Lou Y."/>
            <person name="Lucas S."/>
            <person name="Martin F."/>
            <person name="Montanini B."/>
            <person name="Napoli C."/>
            <person name="Nelson D.R."/>
            <person name="Nelson C."/>
            <person name="Nieminen K."/>
            <person name="Nilsson O."/>
            <person name="Pereda V."/>
            <person name="Peter G."/>
            <person name="Philippe R."/>
            <person name="Pilate G."/>
            <person name="Poliakov A."/>
            <person name="Razumovskaya J."/>
            <person name="Richardson P."/>
            <person name="Rinaldi C."/>
            <person name="Ritland K."/>
            <person name="Rouze P."/>
            <person name="Ryaboy D."/>
            <person name="Schmutz J."/>
            <person name="Schrader J."/>
            <person name="Segerman B."/>
            <person name="Shin H."/>
            <person name="Siddiqui A."/>
            <person name="Sterky F."/>
            <person name="Terry A."/>
            <person name="Tsai C.J."/>
            <person name="Uberbacher E."/>
            <person name="Unneberg P."/>
            <person name="Vahala J."/>
            <person name="Wall K."/>
            <person name="Wessler S."/>
            <person name="Yang G."/>
            <person name="Yin T."/>
            <person name="Douglas C."/>
            <person name="Marra M."/>
            <person name="Sandberg G."/>
            <person name="Van de Peer Y."/>
            <person name="Rokhsar D."/>
        </authorList>
    </citation>
    <scope>NUCLEOTIDE SEQUENCE [LARGE SCALE GENOMIC DNA]</scope>
    <source>
        <strain evidence="4">cv. Nisqually</strain>
    </source>
</reference>
<dbReference type="Proteomes" id="UP000006729">
    <property type="component" value="Chromosome 19"/>
</dbReference>
<dbReference type="Gene3D" id="3.30.559.10">
    <property type="entry name" value="Chloramphenicol acetyltransferase-like domain"/>
    <property type="match status" value="2"/>
</dbReference>
<evidence type="ECO:0000313" key="4">
    <source>
        <dbReference type="Proteomes" id="UP000006729"/>
    </source>
</evidence>
<dbReference type="FunCoup" id="A0A2K1WSX3">
    <property type="interactions" value="20"/>
</dbReference>
<accession>A0A2K1WSX3</accession>